<dbReference type="EMBL" id="CP010899">
    <property type="protein sequence ID" value="ALA97798.1"/>
    <property type="molecule type" value="Genomic_DNA"/>
</dbReference>
<proteinExistence type="predicted"/>
<organism evidence="1 2">
    <name type="scientific">Spiroplasma kunkelii CR2-3x</name>
    <dbReference type="NCBI Taxonomy" id="273035"/>
    <lineage>
        <taxon>Bacteria</taxon>
        <taxon>Bacillati</taxon>
        <taxon>Mycoplasmatota</taxon>
        <taxon>Mollicutes</taxon>
        <taxon>Entomoplasmatales</taxon>
        <taxon>Spiroplasmataceae</taxon>
        <taxon>Spiroplasma</taxon>
    </lineage>
</organism>
<keyword evidence="2" id="KW-1185">Reference proteome</keyword>
<evidence type="ECO:0000313" key="1">
    <source>
        <dbReference type="EMBL" id="ALA97798.1"/>
    </source>
</evidence>
<dbReference type="Proteomes" id="UP000062963">
    <property type="component" value="Chromosome"/>
</dbReference>
<dbReference type="KEGG" id="skn:SKUN_00911"/>
<dbReference type="PATRIC" id="fig|273035.7.peg.1116"/>
<name>A0A0K2JHA1_SPIKU</name>
<evidence type="ECO:0000313" key="2">
    <source>
        <dbReference type="Proteomes" id="UP000062963"/>
    </source>
</evidence>
<protein>
    <submittedName>
        <fullName evidence="1">Uncharacterized protein</fullName>
    </submittedName>
</protein>
<accession>A0A0K2JHA1</accession>
<dbReference type="AlphaFoldDB" id="A0A0K2JHA1"/>
<reference evidence="1 2" key="1">
    <citation type="journal article" date="2015" name="Genome Announc.">
        <title>Complete Genome Sequence of Spiroplasma kunkelii Strain CR2-3x, Causal Agent of Corn Stunt Disease in Zea mays L.</title>
        <authorList>
            <person name="Davis R.E."/>
            <person name="Shao J."/>
            <person name="Dally E.L."/>
            <person name="Zhao Y."/>
            <person name="Gasparich G.E."/>
            <person name="Gaynor B.J."/>
            <person name="Athey J.C."/>
            <person name="Harrison N.A."/>
            <person name="Donofrio N."/>
        </authorList>
    </citation>
    <scope>NUCLEOTIDE SEQUENCE [LARGE SCALE GENOMIC DNA]</scope>
    <source>
        <strain evidence="1 2">CR2-3x</strain>
    </source>
</reference>
<dbReference type="STRING" id="273035.SKUN_00911"/>
<gene>
    <name evidence="1" type="ORF">SKUN_00911</name>
</gene>
<sequence length="50" mass="5766">MYYANLINYIASGVININGVVDLKGGIVGKYERTDFTKRFNYLLKLYDNN</sequence>